<dbReference type="InterPro" id="IPR017521">
    <property type="entry name" value="Sugar_tfrase_PEP-CTERM_Stp1"/>
</dbReference>
<reference evidence="2" key="1">
    <citation type="journal article" date="2019" name="Int. J. Syst. Evol. Microbiol.">
        <title>The Global Catalogue of Microorganisms (GCM) 10K type strain sequencing project: providing services to taxonomists for standard genome sequencing and annotation.</title>
        <authorList>
            <consortium name="The Broad Institute Genomics Platform"/>
            <consortium name="The Broad Institute Genome Sequencing Center for Infectious Disease"/>
            <person name="Wu L."/>
            <person name="Ma J."/>
        </authorList>
    </citation>
    <scope>NUCLEOTIDE SEQUENCE [LARGE SCALE GENOMIC DNA]</scope>
    <source>
        <strain evidence="2">KACC 12507</strain>
    </source>
</reference>
<proteinExistence type="predicted"/>
<dbReference type="Pfam" id="PF13692">
    <property type="entry name" value="Glyco_trans_1_4"/>
    <property type="match status" value="1"/>
</dbReference>
<sequence>MANILFIAQRVPFPPNKGEKLRSYHQIEYLCRIGHHVTVFSPVESDTDEEFANQLSDKLGVTVVTKPLAHKFVRFAAALLTGRAISEANFFSRALFAQICLHAHQADLIFCSASSLAKYVFDLNLEANYDKKPLLLMDFMDVDSDKWQQYAHSASWPMTLIYKREQRLIKALEAQSVAYFDAAFLIARAEYELFQTHVCKCDNLHILGNGIDQNEFKPHIQETENVHFLFTGVMDYKPNIDAVLWFVENCWPAICELVPHAHFTIAGMNPDAKIQALAKDSRIEITGFVDDIMPYFNRAQIFVAPFQIARGVQNKVLQAMSCALPVVSSPLGAEGIESQHNYDIVIADSPQAFISHCIALANNADLAADIGKHAHETIRQHYSWESVLAPLERIIKKGTNA</sequence>
<accession>A0ABV9LUG7</accession>
<dbReference type="RefSeq" id="WP_382407322.1">
    <property type="nucleotide sequence ID" value="NZ_JBHSGU010000002.1"/>
</dbReference>
<evidence type="ECO:0000313" key="2">
    <source>
        <dbReference type="Proteomes" id="UP001595897"/>
    </source>
</evidence>
<dbReference type="NCBIfam" id="TIGR03087">
    <property type="entry name" value="stp1"/>
    <property type="match status" value="1"/>
</dbReference>
<dbReference type="CDD" id="cd03801">
    <property type="entry name" value="GT4_PimA-like"/>
    <property type="match status" value="1"/>
</dbReference>
<gene>
    <name evidence="1" type="ORF">ACFO4O_08295</name>
</gene>
<protein>
    <submittedName>
        <fullName evidence="1">TIGR03087 family PEP-CTERM/XrtA system glycosyltransferase</fullName>
    </submittedName>
</protein>
<dbReference type="SUPFAM" id="SSF53756">
    <property type="entry name" value="UDP-Glycosyltransferase/glycogen phosphorylase"/>
    <property type="match status" value="1"/>
</dbReference>
<dbReference type="Proteomes" id="UP001595897">
    <property type="component" value="Unassembled WGS sequence"/>
</dbReference>
<dbReference type="PANTHER" id="PTHR12526">
    <property type="entry name" value="GLYCOSYLTRANSFERASE"/>
    <property type="match status" value="1"/>
</dbReference>
<evidence type="ECO:0000313" key="1">
    <source>
        <dbReference type="EMBL" id="MFC4700151.1"/>
    </source>
</evidence>
<comment type="caution">
    <text evidence="1">The sequence shown here is derived from an EMBL/GenBank/DDBJ whole genome shotgun (WGS) entry which is preliminary data.</text>
</comment>
<dbReference type="Gene3D" id="3.40.50.2000">
    <property type="entry name" value="Glycogen Phosphorylase B"/>
    <property type="match status" value="2"/>
</dbReference>
<name>A0ABV9LUG7_9ALTE</name>
<dbReference type="EMBL" id="JBHSGU010000002">
    <property type="protein sequence ID" value="MFC4700151.1"/>
    <property type="molecule type" value="Genomic_DNA"/>
</dbReference>
<keyword evidence="2" id="KW-1185">Reference proteome</keyword>
<organism evidence="1 2">
    <name type="scientific">Glaciecola siphonariae</name>
    <dbReference type="NCBI Taxonomy" id="521012"/>
    <lineage>
        <taxon>Bacteria</taxon>
        <taxon>Pseudomonadati</taxon>
        <taxon>Pseudomonadota</taxon>
        <taxon>Gammaproteobacteria</taxon>
        <taxon>Alteromonadales</taxon>
        <taxon>Alteromonadaceae</taxon>
        <taxon>Glaciecola</taxon>
    </lineage>
</organism>